<evidence type="ECO:0000313" key="1">
    <source>
        <dbReference type="EMBL" id="KFG33074.1"/>
    </source>
</evidence>
<dbReference type="EMBL" id="AHZU02001362">
    <property type="protein sequence ID" value="KFG33074.1"/>
    <property type="molecule type" value="Genomic_DNA"/>
</dbReference>
<name>A0A086JLQ6_TOXGO</name>
<proteinExistence type="predicted"/>
<dbReference type="AlphaFoldDB" id="A0A086JLQ6"/>
<protein>
    <submittedName>
        <fullName evidence="1">Uncharacterized protein</fullName>
    </submittedName>
</protein>
<sequence length="87" mass="9890">MDPRCSQIPESRNGCSEMIPVHKTFLLTGHNNLCREVAKWQLAFRFRMVRHSVLRVALTGSQENCRRTYYGQRTAEACAAANPPVVL</sequence>
<evidence type="ECO:0000313" key="2">
    <source>
        <dbReference type="Proteomes" id="UP000028837"/>
    </source>
</evidence>
<comment type="caution">
    <text evidence="1">The sequence shown here is derived from an EMBL/GenBank/DDBJ whole genome shotgun (WGS) entry which is preliminary data.</text>
</comment>
<dbReference type="VEuPathDB" id="ToxoDB:TGDOM2_243355"/>
<dbReference type="Proteomes" id="UP000028837">
    <property type="component" value="Unassembled WGS sequence"/>
</dbReference>
<organism evidence="1 2">
    <name type="scientific">Toxoplasma gondii GAB2-2007-GAL-DOM2</name>
    <dbReference type="NCBI Taxonomy" id="1130820"/>
    <lineage>
        <taxon>Eukaryota</taxon>
        <taxon>Sar</taxon>
        <taxon>Alveolata</taxon>
        <taxon>Apicomplexa</taxon>
        <taxon>Conoidasida</taxon>
        <taxon>Coccidia</taxon>
        <taxon>Eucoccidiorida</taxon>
        <taxon>Eimeriorina</taxon>
        <taxon>Sarcocystidae</taxon>
        <taxon>Toxoplasma</taxon>
    </lineage>
</organism>
<accession>A0A086JLQ6</accession>
<gene>
    <name evidence="1" type="ORF">TGDOM2_243355</name>
</gene>
<reference evidence="1 2" key="1">
    <citation type="submission" date="2014-02" db="EMBL/GenBank/DDBJ databases">
        <authorList>
            <person name="Sibley D."/>
            <person name="Venepally P."/>
            <person name="Karamycheva S."/>
            <person name="Hadjithomas M."/>
            <person name="Khan A."/>
            <person name="Brunk B."/>
            <person name="Roos D."/>
            <person name="Caler E."/>
            <person name="Lorenzi H."/>
        </authorList>
    </citation>
    <scope>NUCLEOTIDE SEQUENCE [LARGE SCALE GENOMIC DNA]</scope>
    <source>
        <strain evidence="1 2">GAB2-2007-GAL-DOM2</strain>
    </source>
</reference>